<reference evidence="1" key="1">
    <citation type="submission" date="2020-05" db="EMBL/GenBank/DDBJ databases">
        <authorList>
            <person name="Chiriac C."/>
            <person name="Salcher M."/>
            <person name="Ghai R."/>
            <person name="Kavagutti S V."/>
        </authorList>
    </citation>
    <scope>NUCLEOTIDE SEQUENCE</scope>
</reference>
<proteinExistence type="predicted"/>
<name>A0A6J6E5Y7_9ZZZZ</name>
<gene>
    <name evidence="1" type="ORF">UFOPK1493_02459</name>
</gene>
<organism evidence="1">
    <name type="scientific">freshwater metagenome</name>
    <dbReference type="NCBI Taxonomy" id="449393"/>
    <lineage>
        <taxon>unclassified sequences</taxon>
        <taxon>metagenomes</taxon>
        <taxon>ecological metagenomes</taxon>
    </lineage>
</organism>
<protein>
    <submittedName>
        <fullName evidence="1">Unannotated protein</fullName>
    </submittedName>
</protein>
<accession>A0A6J6E5Y7</accession>
<dbReference type="AlphaFoldDB" id="A0A6J6E5Y7"/>
<dbReference type="EMBL" id="CAEZSR010000101">
    <property type="protein sequence ID" value="CAB4572000.1"/>
    <property type="molecule type" value="Genomic_DNA"/>
</dbReference>
<sequence length="65" mass="6688">MLADVDLLTSILTDHVVAGESLSSAELIERGSVTTVNGGDPSVEAGADDGLLVHGAWLRWGRADA</sequence>
<evidence type="ECO:0000313" key="1">
    <source>
        <dbReference type="EMBL" id="CAB4572000.1"/>
    </source>
</evidence>